<dbReference type="AlphaFoldDB" id="A0A9D1NCZ1"/>
<reference evidence="4" key="2">
    <citation type="journal article" date="2021" name="PeerJ">
        <title>Extensive microbial diversity within the chicken gut microbiome revealed by metagenomics and culture.</title>
        <authorList>
            <person name="Gilroy R."/>
            <person name="Ravi A."/>
            <person name="Getino M."/>
            <person name="Pursley I."/>
            <person name="Horton D.L."/>
            <person name="Alikhan N.F."/>
            <person name="Baker D."/>
            <person name="Gharbi K."/>
            <person name="Hall N."/>
            <person name="Watson M."/>
            <person name="Adriaenssens E.M."/>
            <person name="Foster-Nyarko E."/>
            <person name="Jarju S."/>
            <person name="Secka A."/>
            <person name="Antonio M."/>
            <person name="Oren A."/>
            <person name="Chaudhuri R.R."/>
            <person name="La Ragione R."/>
            <person name="Hildebrand F."/>
            <person name="Pallen M.J."/>
        </authorList>
    </citation>
    <scope>NUCLEOTIDE SEQUENCE</scope>
    <source>
        <strain evidence="4">23406</strain>
    </source>
</reference>
<comment type="similarity">
    <text evidence="1">Belongs to the short-chain dehydrogenases/reductases (SDR) family.</text>
</comment>
<gene>
    <name evidence="4" type="primary">fabG</name>
    <name evidence="4" type="ORF">IAB14_06910</name>
</gene>
<name>A0A9D1NCZ1_9FIRM</name>
<keyword evidence="3" id="KW-0443">Lipid metabolism</keyword>
<dbReference type="GO" id="GO:0032787">
    <property type="term" value="P:monocarboxylic acid metabolic process"/>
    <property type="evidence" value="ECO:0007669"/>
    <property type="project" value="UniProtKB-ARBA"/>
</dbReference>
<sequence>MPNSRIVLITGASRGIGRAIALRFAAEGDTVVVNYRANHAAAEDTLQRCRLTSPESIAYAADVSDPAEAAQLVQAVLNRFGRIDVLVNNAGISLQKQVQDTTDADWQKVVNVNLGAAFYVTKAALPAMIARKSGKIVNISSMWGLTGASCEAAYSAAKAGLIGWTKALAKEVGPSGIHVNCVAPGLIDTEMNANLSDADKCAVIDETPLCRIGTPQDVADAVLFFSSPQASFITGEVLRVDGGLTV</sequence>
<evidence type="ECO:0000256" key="1">
    <source>
        <dbReference type="ARBA" id="ARBA00006484"/>
    </source>
</evidence>
<protein>
    <submittedName>
        <fullName evidence="4">3-oxoacyl-ACP reductase FabG</fullName>
    </submittedName>
</protein>
<dbReference type="PRINTS" id="PR00080">
    <property type="entry name" value="SDRFAMILY"/>
</dbReference>
<keyword evidence="2" id="KW-0560">Oxidoreductase</keyword>
<organism evidence="4 5">
    <name type="scientific">Candidatus Stercoripulliclostridium merdipullorum</name>
    <dbReference type="NCBI Taxonomy" id="2840952"/>
    <lineage>
        <taxon>Bacteria</taxon>
        <taxon>Bacillati</taxon>
        <taxon>Bacillota</taxon>
        <taxon>Clostridia</taxon>
        <taxon>Eubacteriales</taxon>
        <taxon>Candidatus Stercoripulliclostridium</taxon>
    </lineage>
</organism>
<dbReference type="Gene3D" id="3.40.50.720">
    <property type="entry name" value="NAD(P)-binding Rossmann-like Domain"/>
    <property type="match status" value="1"/>
</dbReference>
<dbReference type="GO" id="GO:0016491">
    <property type="term" value="F:oxidoreductase activity"/>
    <property type="evidence" value="ECO:0007669"/>
    <property type="project" value="UniProtKB-KW"/>
</dbReference>
<dbReference type="PANTHER" id="PTHR42879">
    <property type="entry name" value="3-OXOACYL-(ACYL-CARRIER-PROTEIN) REDUCTASE"/>
    <property type="match status" value="1"/>
</dbReference>
<keyword evidence="3" id="KW-0753">Steroid metabolism</keyword>
<reference evidence="4" key="1">
    <citation type="submission" date="2020-10" db="EMBL/GenBank/DDBJ databases">
        <authorList>
            <person name="Gilroy R."/>
        </authorList>
    </citation>
    <scope>NUCLEOTIDE SEQUENCE</scope>
    <source>
        <strain evidence="4">23406</strain>
    </source>
</reference>
<comment type="caution">
    <text evidence="4">The sequence shown here is derived from an EMBL/GenBank/DDBJ whole genome shotgun (WGS) entry which is preliminary data.</text>
</comment>
<dbReference type="SUPFAM" id="SSF51735">
    <property type="entry name" value="NAD(P)-binding Rossmann-fold domains"/>
    <property type="match status" value="1"/>
</dbReference>
<dbReference type="InterPro" id="IPR036291">
    <property type="entry name" value="NAD(P)-bd_dom_sf"/>
</dbReference>
<dbReference type="NCBIfam" id="NF005559">
    <property type="entry name" value="PRK07231.1"/>
    <property type="match status" value="1"/>
</dbReference>
<accession>A0A9D1NCZ1</accession>
<dbReference type="Pfam" id="PF13561">
    <property type="entry name" value="adh_short_C2"/>
    <property type="match status" value="1"/>
</dbReference>
<dbReference type="Proteomes" id="UP000886891">
    <property type="component" value="Unassembled WGS sequence"/>
</dbReference>
<dbReference type="NCBIfam" id="NF009466">
    <property type="entry name" value="PRK12826.1-2"/>
    <property type="match status" value="1"/>
</dbReference>
<dbReference type="GO" id="GO:0008202">
    <property type="term" value="P:steroid metabolic process"/>
    <property type="evidence" value="ECO:0007669"/>
    <property type="project" value="UniProtKB-KW"/>
</dbReference>
<evidence type="ECO:0000313" key="4">
    <source>
        <dbReference type="EMBL" id="HIV00824.1"/>
    </source>
</evidence>
<evidence type="ECO:0000313" key="5">
    <source>
        <dbReference type="Proteomes" id="UP000886891"/>
    </source>
</evidence>
<dbReference type="PRINTS" id="PR00081">
    <property type="entry name" value="GDHRDH"/>
</dbReference>
<dbReference type="FunFam" id="3.40.50.720:FF:000173">
    <property type="entry name" value="3-oxoacyl-[acyl-carrier protein] reductase"/>
    <property type="match status" value="1"/>
</dbReference>
<dbReference type="NCBIfam" id="NF047420">
    <property type="entry name" value="EF_P_mod_YmfI"/>
    <property type="match status" value="1"/>
</dbReference>
<dbReference type="PROSITE" id="PS00061">
    <property type="entry name" value="ADH_SHORT"/>
    <property type="match status" value="1"/>
</dbReference>
<evidence type="ECO:0000256" key="3">
    <source>
        <dbReference type="ARBA" id="ARBA00023221"/>
    </source>
</evidence>
<dbReference type="InterPro" id="IPR020904">
    <property type="entry name" value="Sc_DH/Rdtase_CS"/>
</dbReference>
<dbReference type="InterPro" id="IPR002347">
    <property type="entry name" value="SDR_fam"/>
</dbReference>
<proteinExistence type="inferred from homology"/>
<dbReference type="PANTHER" id="PTHR42879:SF2">
    <property type="entry name" value="3-OXOACYL-[ACYL-CARRIER-PROTEIN] REDUCTASE FABG"/>
    <property type="match status" value="1"/>
</dbReference>
<dbReference type="EMBL" id="DVOH01000057">
    <property type="protein sequence ID" value="HIV00824.1"/>
    <property type="molecule type" value="Genomic_DNA"/>
</dbReference>
<dbReference type="InterPro" id="IPR050259">
    <property type="entry name" value="SDR"/>
</dbReference>
<evidence type="ECO:0000256" key="2">
    <source>
        <dbReference type="ARBA" id="ARBA00023002"/>
    </source>
</evidence>